<gene>
    <name evidence="1" type="ORF">NF867_10495</name>
</gene>
<dbReference type="AlphaFoldDB" id="A0A9X2F259"/>
<comment type="caution">
    <text evidence="1">The sequence shown here is derived from an EMBL/GenBank/DDBJ whole genome shotgun (WGS) entry which is preliminary data.</text>
</comment>
<evidence type="ECO:0008006" key="3">
    <source>
        <dbReference type="Google" id="ProtNLM"/>
    </source>
</evidence>
<dbReference type="PROSITE" id="PS51257">
    <property type="entry name" value="PROKAR_LIPOPROTEIN"/>
    <property type="match status" value="1"/>
</dbReference>
<dbReference type="Proteomes" id="UP001155182">
    <property type="component" value="Unassembled WGS sequence"/>
</dbReference>
<reference evidence="1" key="1">
    <citation type="submission" date="2022-06" db="EMBL/GenBank/DDBJ databases">
        <title>Solitalea sp. MAHUQ-68 isolated from rhizospheric soil.</title>
        <authorList>
            <person name="Huq M.A."/>
        </authorList>
    </citation>
    <scope>NUCLEOTIDE SEQUENCE</scope>
    <source>
        <strain evidence="1">MAHUQ-68</strain>
    </source>
</reference>
<keyword evidence="2" id="KW-1185">Reference proteome</keyword>
<evidence type="ECO:0000313" key="2">
    <source>
        <dbReference type="Proteomes" id="UP001155182"/>
    </source>
</evidence>
<dbReference type="EMBL" id="JAMWYS010000035">
    <property type="protein sequence ID" value="MCO4293294.1"/>
    <property type="molecule type" value="Genomic_DNA"/>
</dbReference>
<accession>A0A9X2F259</accession>
<name>A0A9X2F259_9SPHI</name>
<proteinExistence type="predicted"/>
<sequence>MIKSFFKISSLIIVLGMTACSSPRLDLTGMPTWGQLKANTEFKFDCKSKIENSHLTEISGVVNGYANPGFLYVQEDSFSPNRVYILDTIGHYYGSLNIRGCRNFDWEDLAIGPGPENGKNYIYIGDIGDNLKVRNTIFVFRFEEPDLTKVDFPVQMQIKKAARFRLKYPKGRFNAETILLDPISKDIFVITKGEQAGVFKAEYPQSTKRAAKLKYMGALPIQMAAGGSISANGTEIAIKNYTHIYYWKRQLNEPIDQALKRTPELLPYMVEPQGEAISFTKDGRGYYTISEVQKNSGLGPMLYFYKRK</sequence>
<evidence type="ECO:0000313" key="1">
    <source>
        <dbReference type="EMBL" id="MCO4293294.1"/>
    </source>
</evidence>
<protein>
    <recommendedName>
        <fullName evidence="3">Lipoprotein</fullName>
    </recommendedName>
</protein>
<organism evidence="1 2">
    <name type="scientific">Solitalea agri</name>
    <dbReference type="NCBI Taxonomy" id="2953739"/>
    <lineage>
        <taxon>Bacteria</taxon>
        <taxon>Pseudomonadati</taxon>
        <taxon>Bacteroidota</taxon>
        <taxon>Sphingobacteriia</taxon>
        <taxon>Sphingobacteriales</taxon>
        <taxon>Sphingobacteriaceae</taxon>
        <taxon>Solitalea</taxon>
    </lineage>
</organism>
<dbReference type="RefSeq" id="WP_252587820.1">
    <property type="nucleotide sequence ID" value="NZ_JAMWYS010000035.1"/>
</dbReference>